<accession>A0A8J6CFD4</accession>
<dbReference type="PANTHER" id="PTHR19384:SF17">
    <property type="entry name" value="NADPH--CYTOCHROME P450 REDUCTASE"/>
    <property type="match status" value="1"/>
</dbReference>
<dbReference type="GO" id="GO:0050660">
    <property type="term" value="F:flavin adenine dinucleotide binding"/>
    <property type="evidence" value="ECO:0007669"/>
    <property type="project" value="TreeGrafter"/>
</dbReference>
<evidence type="ECO:0000313" key="12">
    <source>
        <dbReference type="Proteomes" id="UP000751190"/>
    </source>
</evidence>
<dbReference type="InterPro" id="IPR003097">
    <property type="entry name" value="CysJ-like_FAD-binding"/>
</dbReference>
<reference evidence="11" key="1">
    <citation type="submission" date="2021-05" db="EMBL/GenBank/DDBJ databases">
        <title>The genome of the haptophyte Pavlova lutheri (Diacronema luteri, Pavlovales) - a model for lipid biosynthesis in eukaryotic algae.</title>
        <authorList>
            <person name="Hulatt C.J."/>
            <person name="Posewitz M.C."/>
        </authorList>
    </citation>
    <scope>NUCLEOTIDE SEQUENCE</scope>
    <source>
        <strain evidence="11">NIVA-4/92</strain>
    </source>
</reference>
<dbReference type="InterPro" id="IPR001709">
    <property type="entry name" value="Flavoprot_Pyr_Nucl_cyt_Rdtase"/>
</dbReference>
<comment type="cofactor">
    <cofactor evidence="2">
        <name>FAD</name>
        <dbReference type="ChEBI" id="CHEBI:57692"/>
    </cofactor>
</comment>
<keyword evidence="7" id="KW-0560">Oxidoreductase</keyword>
<dbReference type="InterPro" id="IPR001433">
    <property type="entry name" value="OxRdtase_FAD/NAD-bd"/>
</dbReference>
<evidence type="ECO:0000256" key="4">
    <source>
        <dbReference type="ARBA" id="ARBA00022643"/>
    </source>
</evidence>
<protein>
    <recommendedName>
        <fullName evidence="8">NADPH--hemoprotein reductase</fullName>
        <ecNumber evidence="8">1.6.2.4</ecNumber>
    </recommendedName>
</protein>
<dbReference type="PROSITE" id="PS50902">
    <property type="entry name" value="FLAVODOXIN_LIKE"/>
    <property type="match status" value="1"/>
</dbReference>
<evidence type="ECO:0000256" key="3">
    <source>
        <dbReference type="ARBA" id="ARBA00022630"/>
    </source>
</evidence>
<dbReference type="InterPro" id="IPR001094">
    <property type="entry name" value="Flavdoxin-like"/>
</dbReference>
<evidence type="ECO:0000256" key="2">
    <source>
        <dbReference type="ARBA" id="ARBA00001974"/>
    </source>
</evidence>
<evidence type="ECO:0000259" key="10">
    <source>
        <dbReference type="PROSITE" id="PS51384"/>
    </source>
</evidence>
<keyword evidence="6" id="KW-0521">NADP</keyword>
<evidence type="ECO:0000256" key="1">
    <source>
        <dbReference type="ARBA" id="ARBA00001917"/>
    </source>
</evidence>
<dbReference type="GO" id="GO:0010181">
    <property type="term" value="F:FMN binding"/>
    <property type="evidence" value="ECO:0007669"/>
    <property type="project" value="InterPro"/>
</dbReference>
<dbReference type="InterPro" id="IPR023173">
    <property type="entry name" value="NADPH_Cyt_P450_Rdtase_alpha"/>
</dbReference>
<dbReference type="Gene3D" id="1.20.990.10">
    <property type="entry name" value="NADPH-cytochrome p450 Reductase, Chain A, domain 3"/>
    <property type="match status" value="1"/>
</dbReference>
<dbReference type="SUPFAM" id="SSF52218">
    <property type="entry name" value="Flavoproteins"/>
    <property type="match status" value="1"/>
</dbReference>
<keyword evidence="4" id="KW-0288">FMN</keyword>
<dbReference type="Pfam" id="PF00175">
    <property type="entry name" value="NAD_binding_1"/>
    <property type="match status" value="1"/>
</dbReference>
<comment type="cofactor">
    <cofactor evidence="1">
        <name>FMN</name>
        <dbReference type="ChEBI" id="CHEBI:58210"/>
    </cofactor>
</comment>
<keyword evidence="5" id="KW-0274">FAD</keyword>
<keyword evidence="3" id="KW-0285">Flavoprotein</keyword>
<dbReference type="Gene3D" id="3.40.50.80">
    <property type="entry name" value="Nucleotide-binding domain of ferredoxin-NADP reductase (FNR) module"/>
    <property type="match status" value="1"/>
</dbReference>
<dbReference type="Proteomes" id="UP000751190">
    <property type="component" value="Unassembled WGS sequence"/>
</dbReference>
<dbReference type="OrthoDB" id="1856718at2759"/>
<dbReference type="GO" id="GO:0005829">
    <property type="term" value="C:cytosol"/>
    <property type="evidence" value="ECO:0007669"/>
    <property type="project" value="TreeGrafter"/>
</dbReference>
<dbReference type="InterPro" id="IPR039261">
    <property type="entry name" value="FNR_nucleotide-bd"/>
</dbReference>
<organism evidence="11 12">
    <name type="scientific">Diacronema lutheri</name>
    <name type="common">Unicellular marine alga</name>
    <name type="synonym">Monochrysis lutheri</name>
    <dbReference type="NCBI Taxonomy" id="2081491"/>
    <lineage>
        <taxon>Eukaryota</taxon>
        <taxon>Haptista</taxon>
        <taxon>Haptophyta</taxon>
        <taxon>Pavlovophyceae</taxon>
        <taxon>Pavlovales</taxon>
        <taxon>Pavlovaceae</taxon>
        <taxon>Diacronema</taxon>
    </lineage>
</organism>
<dbReference type="AlphaFoldDB" id="A0A8J6CFD4"/>
<dbReference type="InterPro" id="IPR017938">
    <property type="entry name" value="Riboflavin_synthase-like_b-brl"/>
</dbReference>
<dbReference type="SUPFAM" id="SSF52343">
    <property type="entry name" value="Ferredoxin reductase-like, C-terminal NADP-linked domain"/>
    <property type="match status" value="1"/>
</dbReference>
<dbReference type="PANTHER" id="PTHR19384">
    <property type="entry name" value="NITRIC OXIDE SYNTHASE-RELATED"/>
    <property type="match status" value="1"/>
</dbReference>
<dbReference type="PRINTS" id="PR00369">
    <property type="entry name" value="FLAVODOXIN"/>
</dbReference>
<dbReference type="Pfam" id="PF00258">
    <property type="entry name" value="Flavodoxin_1"/>
    <property type="match status" value="1"/>
</dbReference>
<comment type="caution">
    <text evidence="11">The sequence shown here is derived from an EMBL/GenBank/DDBJ whole genome shotgun (WGS) entry which is preliminary data.</text>
</comment>
<dbReference type="InterPro" id="IPR029039">
    <property type="entry name" value="Flavoprotein-like_sf"/>
</dbReference>
<dbReference type="Gene3D" id="2.40.30.10">
    <property type="entry name" value="Translation factors"/>
    <property type="match status" value="1"/>
</dbReference>
<keyword evidence="12" id="KW-1185">Reference proteome</keyword>
<name>A0A8J6CFD4_DIALT</name>
<dbReference type="SUPFAM" id="SSF63380">
    <property type="entry name" value="Riboflavin synthase domain-like"/>
    <property type="match status" value="1"/>
</dbReference>
<evidence type="ECO:0000256" key="7">
    <source>
        <dbReference type="ARBA" id="ARBA00023002"/>
    </source>
</evidence>
<feature type="domain" description="Flavodoxin-like" evidence="9">
    <location>
        <begin position="68"/>
        <end position="223"/>
    </location>
</feature>
<feature type="domain" description="FAD-binding FR-type" evidence="10">
    <location>
        <begin position="255"/>
        <end position="541"/>
    </location>
</feature>
<evidence type="ECO:0000313" key="11">
    <source>
        <dbReference type="EMBL" id="KAG8470589.1"/>
    </source>
</evidence>
<dbReference type="PRINTS" id="PR00371">
    <property type="entry name" value="FPNCR"/>
</dbReference>
<dbReference type="Pfam" id="PF00667">
    <property type="entry name" value="FAD_binding_1"/>
    <property type="match status" value="1"/>
</dbReference>
<dbReference type="EC" id="1.6.2.4" evidence="8"/>
<evidence type="ECO:0000256" key="8">
    <source>
        <dbReference type="ARBA" id="ARBA00023797"/>
    </source>
</evidence>
<dbReference type="InterPro" id="IPR008254">
    <property type="entry name" value="Flavodoxin/NO_synth"/>
</dbReference>
<dbReference type="GO" id="GO:0003958">
    <property type="term" value="F:NADPH-hemoprotein reductase activity"/>
    <property type="evidence" value="ECO:0007669"/>
    <property type="project" value="UniProtKB-EC"/>
</dbReference>
<evidence type="ECO:0000259" key="9">
    <source>
        <dbReference type="PROSITE" id="PS50902"/>
    </source>
</evidence>
<proteinExistence type="predicted"/>
<dbReference type="InterPro" id="IPR017927">
    <property type="entry name" value="FAD-bd_FR_type"/>
</dbReference>
<evidence type="ECO:0000256" key="6">
    <source>
        <dbReference type="ARBA" id="ARBA00022857"/>
    </source>
</evidence>
<sequence>MAGNFRWRTTVAAGALALLCSARLWCVRHGLRVSLGLRLFRRRRRLGTSPPALEFGSRRRAAGALRSLHVFFGSETGKAEAFAHELAAESRRRGIDARIESLAAWRSTLLDRAARDGPVAAHDETDGVQPLVVLLIATHGEGEPPADARDFCLALKLGLAELRGPFAVFGLGNRAYEHFNAVARRVDRRLARGNGARRALPLALGDDGGNLRADFTAWQSALWHELGAPALHAGPARSGFELVYLPHAAAAPTPLLPASCGVTLLDRLSTCEALVIAVGPPGAALHDADPLDLAALAQPVAHGRSERLVVRLLLAEAMADSLDVGDHVGVWARNPPVLIAKLATRLQVRLSALATLRAPAAADAWHYRFACPCTVREMLARHLDVCAPLSPAVLRLLAESCAPEREGAVEQRAALLALACGGDAYARWAAGVHSGLAESLGAFPAAQPDCAELFALLPRLQPRYYSLASDPRAGARSPARGGEGSCTHAREAQPGVAVSLLATLQRLPSGALGVCSAQLARLKAGRDRLCVFARSSRFKPPAAGVPLVMVAAGSGLAPFLGFLERREAELGAACGRARAGAWLYLGCRTSGEVPFGAQLARWARAQPGVEPLLSGLRLALSRPAPPAVGQRVQQLLLEDGQLLARLLQHSGACVCVCGSGQMAASVRDAFAALLAECGGLGDERARALLHELQQVGRYQQDVWD</sequence>
<evidence type="ECO:0000256" key="5">
    <source>
        <dbReference type="ARBA" id="ARBA00022827"/>
    </source>
</evidence>
<dbReference type="PROSITE" id="PS51384">
    <property type="entry name" value="FAD_FR"/>
    <property type="match status" value="1"/>
</dbReference>
<gene>
    <name evidence="11" type="ORF">KFE25_009010</name>
</gene>
<dbReference type="EMBL" id="JAGTXO010000001">
    <property type="protein sequence ID" value="KAG8470589.1"/>
    <property type="molecule type" value="Genomic_DNA"/>
</dbReference>
<dbReference type="Gene3D" id="3.40.50.360">
    <property type="match status" value="1"/>
</dbReference>
<dbReference type="OMA" id="EGSCTHA"/>